<keyword evidence="5" id="KW-0234">DNA repair</keyword>
<dbReference type="EMBL" id="MWWS01000004">
    <property type="protein sequence ID" value="OZG50057.1"/>
    <property type="molecule type" value="Genomic_DNA"/>
</dbReference>
<feature type="domain" description="Methylated-DNA-[protein]-cysteine S-methyltransferase DNA binding" evidence="7">
    <location>
        <begin position="10"/>
        <end position="92"/>
    </location>
</feature>
<evidence type="ECO:0000256" key="4">
    <source>
        <dbReference type="ARBA" id="ARBA00022763"/>
    </source>
</evidence>
<dbReference type="PROSITE" id="PS00374">
    <property type="entry name" value="MGMT"/>
    <property type="match status" value="1"/>
</dbReference>
<keyword evidence="4" id="KW-0227">DNA damage</keyword>
<gene>
    <name evidence="8" type="ORF">BOCO_0574</name>
</gene>
<dbReference type="RefSeq" id="WP_094722593.1">
    <property type="nucleotide sequence ID" value="NZ_MWWS01000004.1"/>
</dbReference>
<dbReference type="InterPro" id="IPR001497">
    <property type="entry name" value="MethylDNA_cys_MeTrfase_AS"/>
</dbReference>
<dbReference type="CDD" id="cd06445">
    <property type="entry name" value="ATase"/>
    <property type="match status" value="1"/>
</dbReference>
<dbReference type="InterPro" id="IPR036388">
    <property type="entry name" value="WH-like_DNA-bd_sf"/>
</dbReference>
<evidence type="ECO:0000313" key="8">
    <source>
        <dbReference type="EMBL" id="OZG50057.1"/>
    </source>
</evidence>
<protein>
    <submittedName>
        <fullName evidence="8">Cysteine methyltransferase</fullName>
    </submittedName>
</protein>
<dbReference type="PANTHER" id="PTHR42942">
    <property type="entry name" value="6-O-METHYLGUANINE DNA METHYLTRANSFERASE"/>
    <property type="match status" value="1"/>
</dbReference>
<name>A0A261ET73_9BIFI</name>
<reference evidence="8 9" key="1">
    <citation type="journal article" date="2017" name="BMC Genomics">
        <title>Comparative genomic and phylogenomic analyses of the Bifidobacteriaceae family.</title>
        <authorList>
            <person name="Lugli G.A."/>
            <person name="Milani C."/>
            <person name="Turroni F."/>
            <person name="Duranti S."/>
            <person name="Mancabelli L."/>
            <person name="Mangifesta M."/>
            <person name="Ferrario C."/>
            <person name="Modesto M."/>
            <person name="Mattarelli P."/>
            <person name="Jiri K."/>
            <person name="van Sinderen D."/>
            <person name="Ventura M."/>
        </authorList>
    </citation>
    <scope>NUCLEOTIDE SEQUENCE [LARGE SCALE GENOMIC DNA]</scope>
    <source>
        <strain evidence="8 9">DSM 22924</strain>
    </source>
</reference>
<dbReference type="InterPro" id="IPR052520">
    <property type="entry name" value="ATL_DNA_repair"/>
</dbReference>
<sequence length="119" mass="12745">MTDASTSASPFFTAVYEVVQRIPKGCVATYGQVAVLTGHPHSARYVGYALHSNPNPELIPCHRVVFRDGSLSPGFAFGGSECQRQLLEAEGVSFKPSESAVNAGESGWVVDLDVCQWQA</sequence>
<keyword evidence="2 8" id="KW-0489">Methyltransferase</keyword>
<dbReference type="GO" id="GO:0003908">
    <property type="term" value="F:methylated-DNA-[protein]-cysteine S-methyltransferase activity"/>
    <property type="evidence" value="ECO:0007669"/>
    <property type="project" value="UniProtKB-EC"/>
</dbReference>
<evidence type="ECO:0000259" key="7">
    <source>
        <dbReference type="Pfam" id="PF01035"/>
    </source>
</evidence>
<dbReference type="PANTHER" id="PTHR42942:SF1">
    <property type="entry name" value="ALKYLTRANSFERASE-LIKE PROTEIN 1"/>
    <property type="match status" value="1"/>
</dbReference>
<comment type="catalytic activity">
    <reaction evidence="1">
        <text>a 4-O-methyl-thymidine in DNA + L-cysteinyl-[protein] = a thymidine in DNA + S-methyl-L-cysteinyl-[protein]</text>
        <dbReference type="Rhea" id="RHEA:53428"/>
        <dbReference type="Rhea" id="RHEA-COMP:10131"/>
        <dbReference type="Rhea" id="RHEA-COMP:10132"/>
        <dbReference type="Rhea" id="RHEA-COMP:13555"/>
        <dbReference type="Rhea" id="RHEA-COMP:13556"/>
        <dbReference type="ChEBI" id="CHEBI:29950"/>
        <dbReference type="ChEBI" id="CHEBI:82612"/>
        <dbReference type="ChEBI" id="CHEBI:137386"/>
        <dbReference type="ChEBI" id="CHEBI:137387"/>
        <dbReference type="EC" id="2.1.1.63"/>
    </reaction>
</comment>
<dbReference type="Gene3D" id="1.10.10.10">
    <property type="entry name" value="Winged helix-like DNA-binding domain superfamily/Winged helix DNA-binding domain"/>
    <property type="match status" value="1"/>
</dbReference>
<proteinExistence type="predicted"/>
<dbReference type="Proteomes" id="UP000216004">
    <property type="component" value="Unassembled WGS sequence"/>
</dbReference>
<dbReference type="GO" id="GO:0006281">
    <property type="term" value="P:DNA repair"/>
    <property type="evidence" value="ECO:0007669"/>
    <property type="project" value="UniProtKB-KW"/>
</dbReference>
<dbReference type="NCBIfam" id="TIGR00589">
    <property type="entry name" value="ogt"/>
    <property type="match status" value="1"/>
</dbReference>
<keyword evidence="3 8" id="KW-0808">Transferase</keyword>
<dbReference type="GO" id="GO:0032259">
    <property type="term" value="P:methylation"/>
    <property type="evidence" value="ECO:0007669"/>
    <property type="project" value="UniProtKB-KW"/>
</dbReference>
<evidence type="ECO:0000256" key="2">
    <source>
        <dbReference type="ARBA" id="ARBA00022603"/>
    </source>
</evidence>
<evidence type="ECO:0000256" key="6">
    <source>
        <dbReference type="ARBA" id="ARBA00049348"/>
    </source>
</evidence>
<dbReference type="OrthoDB" id="9811249at2"/>
<evidence type="ECO:0000256" key="1">
    <source>
        <dbReference type="ARBA" id="ARBA00001286"/>
    </source>
</evidence>
<dbReference type="Pfam" id="PF01035">
    <property type="entry name" value="DNA_binding_1"/>
    <property type="match status" value="1"/>
</dbReference>
<dbReference type="InterPro" id="IPR014048">
    <property type="entry name" value="MethylDNA_cys_MeTrfase_DNA-bd"/>
</dbReference>
<organism evidence="8 9">
    <name type="scientific">Bombiscardovia coagulans</name>
    <dbReference type="NCBI Taxonomy" id="686666"/>
    <lineage>
        <taxon>Bacteria</taxon>
        <taxon>Bacillati</taxon>
        <taxon>Actinomycetota</taxon>
        <taxon>Actinomycetes</taxon>
        <taxon>Bifidobacteriales</taxon>
        <taxon>Bifidobacteriaceae</taxon>
        <taxon>Bombiscardovia</taxon>
    </lineage>
</organism>
<dbReference type="InterPro" id="IPR036217">
    <property type="entry name" value="MethylDNA_cys_MeTrfase_DNAb"/>
</dbReference>
<evidence type="ECO:0000313" key="9">
    <source>
        <dbReference type="Proteomes" id="UP000216004"/>
    </source>
</evidence>
<evidence type="ECO:0000256" key="3">
    <source>
        <dbReference type="ARBA" id="ARBA00022679"/>
    </source>
</evidence>
<comment type="catalytic activity">
    <reaction evidence="6">
        <text>a 6-O-methyl-2'-deoxyguanosine in DNA + L-cysteinyl-[protein] = S-methyl-L-cysteinyl-[protein] + a 2'-deoxyguanosine in DNA</text>
        <dbReference type="Rhea" id="RHEA:24000"/>
        <dbReference type="Rhea" id="RHEA-COMP:10131"/>
        <dbReference type="Rhea" id="RHEA-COMP:10132"/>
        <dbReference type="Rhea" id="RHEA-COMP:11367"/>
        <dbReference type="Rhea" id="RHEA-COMP:11368"/>
        <dbReference type="ChEBI" id="CHEBI:29950"/>
        <dbReference type="ChEBI" id="CHEBI:82612"/>
        <dbReference type="ChEBI" id="CHEBI:85445"/>
        <dbReference type="ChEBI" id="CHEBI:85448"/>
        <dbReference type="EC" id="2.1.1.63"/>
    </reaction>
</comment>
<dbReference type="AlphaFoldDB" id="A0A261ET73"/>
<keyword evidence="9" id="KW-1185">Reference proteome</keyword>
<dbReference type="SUPFAM" id="SSF46767">
    <property type="entry name" value="Methylated DNA-protein cysteine methyltransferase, C-terminal domain"/>
    <property type="match status" value="1"/>
</dbReference>
<accession>A0A261ET73</accession>
<comment type="caution">
    <text evidence="8">The sequence shown here is derived from an EMBL/GenBank/DDBJ whole genome shotgun (WGS) entry which is preliminary data.</text>
</comment>
<evidence type="ECO:0000256" key="5">
    <source>
        <dbReference type="ARBA" id="ARBA00023204"/>
    </source>
</evidence>